<dbReference type="EMBL" id="CP086718">
    <property type="protein sequence ID" value="WOO83906.1"/>
    <property type="molecule type" value="Genomic_DNA"/>
</dbReference>
<feature type="compositionally biased region" description="Polar residues" evidence="1">
    <location>
        <begin position="1"/>
        <end position="17"/>
    </location>
</feature>
<evidence type="ECO:0000313" key="2">
    <source>
        <dbReference type="EMBL" id="WOO83906.1"/>
    </source>
</evidence>
<proteinExistence type="predicted"/>
<feature type="region of interest" description="Disordered" evidence="1">
    <location>
        <begin position="117"/>
        <end position="165"/>
    </location>
</feature>
<evidence type="ECO:0000313" key="3">
    <source>
        <dbReference type="Proteomes" id="UP000827549"/>
    </source>
</evidence>
<dbReference type="GeneID" id="87810598"/>
<dbReference type="Proteomes" id="UP000827549">
    <property type="component" value="Chromosome 5"/>
</dbReference>
<keyword evidence="3" id="KW-1185">Reference proteome</keyword>
<gene>
    <name evidence="2" type="ORF">LOC62_05G007425</name>
</gene>
<sequence>MRTTSLTPRQPRGQSPSPVAAKIQQQPPPTPGPSSHKPTAAVAPFAARSLVRAAPAITVSELDHESAWGDDEGSEFGDGASEASFYSLAHECGVNCACSDTDGDSVATVLDTPDLTIPSPTATITSLPEDDTPKKDEVSVGWSQKSWGTASCPPRNPTSTDQKSEYGLLSNHARKQLEDLGPDWKPDWAKVHQPVTPLDPTSPEFEDLLVRAWVAIHDRWKAKVAEATRSLSHYTPFMLSQSTEPQEITLRIIHMWIDVCDSVDNLAVIASYLWFDEAGKLPPSPPGHAEYDAAGEASATTPRYPKLQQAKRDYPVPHWAFEDGAEYIMKRQSPVYSITSSPRIPPRILRRLLDGDIPDARIYYPLWVPPQTKSSWLWWF</sequence>
<evidence type="ECO:0000256" key="1">
    <source>
        <dbReference type="SAM" id="MobiDB-lite"/>
    </source>
</evidence>
<protein>
    <submittedName>
        <fullName evidence="2">Uncharacterized protein</fullName>
    </submittedName>
</protein>
<dbReference type="RefSeq" id="XP_062629932.1">
    <property type="nucleotide sequence ID" value="XM_062773948.1"/>
</dbReference>
<reference evidence="2" key="1">
    <citation type="submission" date="2023-10" db="EMBL/GenBank/DDBJ databases">
        <authorList>
            <person name="Noh H."/>
        </authorList>
    </citation>
    <scope>NUCLEOTIDE SEQUENCE</scope>
    <source>
        <strain evidence="2">DUCC4014</strain>
    </source>
</reference>
<feature type="region of interest" description="Disordered" evidence="1">
    <location>
        <begin position="1"/>
        <end position="43"/>
    </location>
</feature>
<accession>A0AAF1BJV4</accession>
<dbReference type="AlphaFoldDB" id="A0AAF1BJV4"/>
<organism evidence="2 3">
    <name type="scientific">Vanrija pseudolonga</name>
    <dbReference type="NCBI Taxonomy" id="143232"/>
    <lineage>
        <taxon>Eukaryota</taxon>
        <taxon>Fungi</taxon>
        <taxon>Dikarya</taxon>
        <taxon>Basidiomycota</taxon>
        <taxon>Agaricomycotina</taxon>
        <taxon>Tremellomycetes</taxon>
        <taxon>Trichosporonales</taxon>
        <taxon>Trichosporonaceae</taxon>
        <taxon>Vanrija</taxon>
    </lineage>
</organism>
<name>A0AAF1BJV4_9TREE</name>